<feature type="compositionally biased region" description="Basic and acidic residues" evidence="1">
    <location>
        <begin position="67"/>
        <end position="82"/>
    </location>
</feature>
<evidence type="ECO:0000313" key="2">
    <source>
        <dbReference type="EMBL" id="EHJ46416.1"/>
    </source>
</evidence>
<evidence type="ECO:0000313" key="3">
    <source>
        <dbReference type="Proteomes" id="UP000004662"/>
    </source>
</evidence>
<gene>
    <name evidence="2" type="ORF">DFW101_0399</name>
</gene>
<keyword evidence="3" id="KW-1185">Reference proteome</keyword>
<dbReference type="OrthoDB" id="5459526at2"/>
<accession>G7QDB0</accession>
<dbReference type="EMBL" id="CM001368">
    <property type="protein sequence ID" value="EHJ46416.1"/>
    <property type="molecule type" value="Genomic_DNA"/>
</dbReference>
<sequence>MNDYMKNGLFLAAGVAIGALGAVALGKGKFSIRPAMTDLLAHGLELKEKTAAVLERAKENMEDLMAEAKHAKESRETPKTPKTDGAPESVAPQGETA</sequence>
<name>G7QDB0_9BACT</name>
<dbReference type="Proteomes" id="UP000004662">
    <property type="component" value="Chromosome"/>
</dbReference>
<dbReference type="eggNOG" id="ENOG50343XY">
    <property type="taxonomic scope" value="Bacteria"/>
</dbReference>
<dbReference type="AlphaFoldDB" id="G7QDB0"/>
<feature type="region of interest" description="Disordered" evidence="1">
    <location>
        <begin position="67"/>
        <end position="97"/>
    </location>
</feature>
<reference evidence="3" key="1">
    <citation type="journal article" date="2015" name="Genome Announc.">
        <title>High-Quality Draft Genome Sequence of Desulfovibrio carbinoliphilus FW-101-2B, an Organic Acid-Oxidizing Sulfate-Reducing Bacterium Isolated from Uranium(VI)-Contaminated Groundwater.</title>
        <authorList>
            <person name="Ramsay B.D."/>
            <person name="Hwang C."/>
            <person name="Woo H.L."/>
            <person name="Carroll S.L."/>
            <person name="Lucas S."/>
            <person name="Han J."/>
            <person name="Lapidus A.L."/>
            <person name="Cheng J.F."/>
            <person name="Goodwin L.A."/>
            <person name="Pitluck S."/>
            <person name="Peters L."/>
            <person name="Chertkov O."/>
            <person name="Held B."/>
            <person name="Detter J.C."/>
            <person name="Han C.S."/>
            <person name="Tapia R."/>
            <person name="Land M.L."/>
            <person name="Hauser L.J."/>
            <person name="Kyrpides N.C."/>
            <person name="Ivanova N.N."/>
            <person name="Mikhailova N."/>
            <person name="Pagani I."/>
            <person name="Woyke T."/>
            <person name="Arkin A.P."/>
            <person name="Dehal P."/>
            <person name="Chivian D."/>
            <person name="Criddle C.S."/>
            <person name="Wu W."/>
            <person name="Chakraborty R."/>
            <person name="Hazen T.C."/>
            <person name="Fields M.W."/>
        </authorList>
    </citation>
    <scope>NUCLEOTIDE SEQUENCE [LARGE SCALE GENOMIC DNA]</scope>
    <source>
        <strain evidence="3">FW-101-2B</strain>
    </source>
</reference>
<protein>
    <submittedName>
        <fullName evidence="2">Uncharacterized protein</fullName>
    </submittedName>
</protein>
<dbReference type="RefSeq" id="WP_009179861.1">
    <property type="nucleotide sequence ID" value="NZ_CM001368.1"/>
</dbReference>
<dbReference type="HOGENOM" id="CLU_151795_3_0_7"/>
<evidence type="ECO:0000256" key="1">
    <source>
        <dbReference type="SAM" id="MobiDB-lite"/>
    </source>
</evidence>
<dbReference type="STRING" id="694327.DFW101_0399"/>
<proteinExistence type="predicted"/>
<organism evidence="2 3">
    <name type="scientific">Solidesulfovibrio carbinoliphilus subsp. oakridgensis</name>
    <dbReference type="NCBI Taxonomy" id="694327"/>
    <lineage>
        <taxon>Bacteria</taxon>
        <taxon>Pseudomonadati</taxon>
        <taxon>Thermodesulfobacteriota</taxon>
        <taxon>Desulfovibrionia</taxon>
        <taxon>Desulfovibrionales</taxon>
        <taxon>Desulfovibrionaceae</taxon>
        <taxon>Solidesulfovibrio</taxon>
    </lineage>
</organism>